<dbReference type="GO" id="GO:0004151">
    <property type="term" value="F:dihydroorotase activity"/>
    <property type="evidence" value="ECO:0007669"/>
    <property type="project" value="UniProtKB-UniRule"/>
</dbReference>
<feature type="domain" description="Dihydroorotase catalytic" evidence="7">
    <location>
        <begin position="51"/>
        <end position="236"/>
    </location>
</feature>
<accession>A0A9D1FKF0</accession>
<dbReference type="SUPFAM" id="SSF51338">
    <property type="entry name" value="Composite domain of metallo-dependent hydrolases"/>
    <property type="match status" value="1"/>
</dbReference>
<dbReference type="PROSITE" id="PS00482">
    <property type="entry name" value="DIHYDROOROTASE_1"/>
    <property type="match status" value="1"/>
</dbReference>
<evidence type="ECO:0000256" key="4">
    <source>
        <dbReference type="ARBA" id="ARBA00022801"/>
    </source>
</evidence>
<comment type="similarity">
    <text evidence="2 6">Belongs to the metallo-dependent hydrolases superfamily. DHOase family. Class I DHOase subfamily.</text>
</comment>
<dbReference type="PANTHER" id="PTHR43668:SF2">
    <property type="entry name" value="ALLANTOINASE"/>
    <property type="match status" value="1"/>
</dbReference>
<feature type="binding site" evidence="6">
    <location>
        <position position="64"/>
    </location>
    <ligand>
        <name>Zn(2+)</name>
        <dbReference type="ChEBI" id="CHEBI:29105"/>
        <label>1</label>
    </ligand>
</feature>
<dbReference type="InterPro" id="IPR024403">
    <property type="entry name" value="DHOase_cat"/>
</dbReference>
<protein>
    <recommendedName>
        <fullName evidence="6">Dihydroorotase</fullName>
        <shortName evidence="6">DHOase</shortName>
        <ecNumber evidence="6">3.5.2.3</ecNumber>
    </recommendedName>
</protein>
<dbReference type="HAMAP" id="MF_00220_B">
    <property type="entry name" value="PyrC_classI_B"/>
    <property type="match status" value="1"/>
</dbReference>
<feature type="binding site" evidence="6">
    <location>
        <position position="233"/>
    </location>
    <ligand>
        <name>Zn(2+)</name>
        <dbReference type="ChEBI" id="CHEBI:29105"/>
        <label>2</label>
    </ligand>
</feature>
<keyword evidence="3 6" id="KW-0479">Metal-binding</keyword>
<feature type="binding site" evidence="6">
    <location>
        <position position="279"/>
    </location>
    <ligand>
        <name>substrate</name>
    </ligand>
</feature>
<dbReference type="InterPro" id="IPR004722">
    <property type="entry name" value="DHOase"/>
</dbReference>
<evidence type="ECO:0000256" key="5">
    <source>
        <dbReference type="ARBA" id="ARBA00022975"/>
    </source>
</evidence>
<dbReference type="PANTHER" id="PTHR43668">
    <property type="entry name" value="ALLANTOINASE"/>
    <property type="match status" value="1"/>
</dbReference>
<feature type="binding site" evidence="6">
    <location>
        <begin position="64"/>
        <end position="66"/>
    </location>
    <ligand>
        <name>substrate</name>
    </ligand>
</feature>
<sequence length="426" mass="45334">MPSYLFKNAHIVSPADSLDFTGDIRVKDGKFAAVAGNLSPEPGETVLDMSGKTAFPGLIDMHVHLRDPGFTHKEDILTGCEAAAAGGVTAVACMPNTKPVADSPDVLQYILEKAASAKAHVYPVAAITRGMQGETLTDMAALKAAGAVAVSDDGKPVPSARLMREGMVSAEQNGLLTISHCEDLELINGGIMHKGTVSAELGVPGMDRASEDAITAREIALADSADTRIHIAHVSTAGAVDFIRSAKKRGVKVTCETAPHYFLLTHELLRKRDADYRMNPPLREESDVQAMREAVIDGTVDCIVTDHAPHAKEEKADFVKAPNGVVGLETSFAASYTGLVKSGLISLSRLIELMSVNPAKILGVPGGHIRARDAADLAIADLDKTWTVEPEKLHSKSKNTVFKGMDFTGKIICTLKDGEIVYNCEE</sequence>
<evidence type="ECO:0000256" key="1">
    <source>
        <dbReference type="ARBA" id="ARBA00002368"/>
    </source>
</evidence>
<feature type="binding site" evidence="6">
    <location>
        <position position="306"/>
    </location>
    <ligand>
        <name>Zn(2+)</name>
        <dbReference type="ChEBI" id="CHEBI:29105"/>
        <label>1</label>
    </ligand>
</feature>
<dbReference type="GO" id="GO:0006145">
    <property type="term" value="P:purine nucleobase catabolic process"/>
    <property type="evidence" value="ECO:0007669"/>
    <property type="project" value="TreeGrafter"/>
</dbReference>
<dbReference type="InterPro" id="IPR011059">
    <property type="entry name" value="Metal-dep_hydrolase_composite"/>
</dbReference>
<dbReference type="SUPFAM" id="SSF51556">
    <property type="entry name" value="Metallo-dependent hydrolases"/>
    <property type="match status" value="1"/>
</dbReference>
<feature type="binding site" evidence="6">
    <location>
        <position position="62"/>
    </location>
    <ligand>
        <name>Zn(2+)</name>
        <dbReference type="ChEBI" id="CHEBI:29105"/>
        <label>1</label>
    </ligand>
</feature>
<comment type="function">
    <text evidence="1 6">Catalyzes the reversible cyclization of carbamoyl aspartate to dihydroorotate.</text>
</comment>
<dbReference type="GO" id="GO:0004038">
    <property type="term" value="F:allantoinase activity"/>
    <property type="evidence" value="ECO:0007669"/>
    <property type="project" value="TreeGrafter"/>
</dbReference>
<keyword evidence="6" id="KW-0862">Zinc</keyword>
<comment type="caution">
    <text evidence="8">The sequence shown here is derived from an EMBL/GenBank/DDBJ whole genome shotgun (WGS) entry which is preliminary data.</text>
</comment>
<reference evidence="8" key="1">
    <citation type="submission" date="2020-10" db="EMBL/GenBank/DDBJ databases">
        <authorList>
            <person name="Gilroy R."/>
        </authorList>
    </citation>
    <scope>NUCLEOTIDE SEQUENCE</scope>
    <source>
        <strain evidence="8">CHK199-13235</strain>
    </source>
</reference>
<dbReference type="InterPro" id="IPR032466">
    <property type="entry name" value="Metal_Hydrolase"/>
</dbReference>
<gene>
    <name evidence="6" type="primary">pyrC</name>
    <name evidence="8" type="ORF">IAB51_01420</name>
</gene>
<name>A0A9D1FKF0_9FIRM</name>
<dbReference type="GO" id="GO:0008270">
    <property type="term" value="F:zinc ion binding"/>
    <property type="evidence" value="ECO:0007669"/>
    <property type="project" value="UniProtKB-UniRule"/>
</dbReference>
<evidence type="ECO:0000313" key="8">
    <source>
        <dbReference type="EMBL" id="HIS75446.1"/>
    </source>
</evidence>
<proteinExistence type="inferred from homology"/>
<keyword evidence="5 6" id="KW-0665">Pyrimidine biosynthesis</keyword>
<dbReference type="InterPro" id="IPR002195">
    <property type="entry name" value="Dihydroorotase_CS"/>
</dbReference>
<reference evidence="8" key="2">
    <citation type="journal article" date="2021" name="PeerJ">
        <title>Extensive microbial diversity within the chicken gut microbiome revealed by metagenomics and culture.</title>
        <authorList>
            <person name="Gilroy R."/>
            <person name="Ravi A."/>
            <person name="Getino M."/>
            <person name="Pursley I."/>
            <person name="Horton D.L."/>
            <person name="Alikhan N.F."/>
            <person name="Baker D."/>
            <person name="Gharbi K."/>
            <person name="Hall N."/>
            <person name="Watson M."/>
            <person name="Adriaenssens E.M."/>
            <person name="Foster-Nyarko E."/>
            <person name="Jarju S."/>
            <person name="Secka A."/>
            <person name="Antonio M."/>
            <person name="Oren A."/>
            <person name="Chaudhuri R.R."/>
            <person name="La Ragione R."/>
            <person name="Hildebrand F."/>
            <person name="Pallen M.J."/>
        </authorList>
    </citation>
    <scope>NUCLEOTIDE SEQUENCE</scope>
    <source>
        <strain evidence="8">CHK199-13235</strain>
    </source>
</reference>
<feature type="binding site" evidence="6">
    <location>
        <position position="96"/>
    </location>
    <ligand>
        <name>substrate</name>
    </ligand>
</feature>
<comment type="cofactor">
    <cofactor evidence="6">
        <name>Zn(2+)</name>
        <dbReference type="ChEBI" id="CHEBI:29105"/>
    </cofactor>
    <text evidence="6">Binds 2 Zn(2+) ions per subunit.</text>
</comment>
<evidence type="ECO:0000259" key="7">
    <source>
        <dbReference type="Pfam" id="PF12890"/>
    </source>
</evidence>
<feature type="binding site" evidence="6">
    <location>
        <position position="153"/>
    </location>
    <ligand>
        <name>Zn(2+)</name>
        <dbReference type="ChEBI" id="CHEBI:29105"/>
        <label>2</label>
    </ligand>
</feature>
<feature type="binding site" evidence="6">
    <location>
        <position position="153"/>
    </location>
    <ligand>
        <name>Zn(2+)</name>
        <dbReference type="ChEBI" id="CHEBI:29105"/>
        <label>1</label>
    </ligand>
</feature>
<dbReference type="GO" id="GO:0044205">
    <property type="term" value="P:'de novo' UMP biosynthetic process"/>
    <property type="evidence" value="ECO:0007669"/>
    <property type="project" value="UniProtKB-UniRule"/>
</dbReference>
<feature type="active site" evidence="6">
    <location>
        <position position="306"/>
    </location>
</feature>
<dbReference type="InterPro" id="IPR050138">
    <property type="entry name" value="DHOase/Allantoinase_Hydrolase"/>
</dbReference>
<comment type="caution">
    <text evidence="6">Lacks conserved residue(s) required for the propagation of feature annotation.</text>
</comment>
<dbReference type="Gene3D" id="3.20.20.140">
    <property type="entry name" value="Metal-dependent hydrolases"/>
    <property type="match status" value="1"/>
</dbReference>
<feature type="binding site" evidence="6">
    <location>
        <position position="180"/>
    </location>
    <ligand>
        <name>Zn(2+)</name>
        <dbReference type="ChEBI" id="CHEBI:29105"/>
        <label>2</label>
    </ligand>
</feature>
<evidence type="ECO:0000256" key="3">
    <source>
        <dbReference type="ARBA" id="ARBA00022723"/>
    </source>
</evidence>
<dbReference type="EC" id="3.5.2.3" evidence="6"/>
<dbReference type="Pfam" id="PF12890">
    <property type="entry name" value="DHOase"/>
    <property type="match status" value="1"/>
</dbReference>
<dbReference type="CDD" id="cd01317">
    <property type="entry name" value="DHOase_IIa"/>
    <property type="match status" value="1"/>
</dbReference>
<dbReference type="NCBIfam" id="TIGR00857">
    <property type="entry name" value="pyrC_multi"/>
    <property type="match status" value="1"/>
</dbReference>
<evidence type="ECO:0000256" key="6">
    <source>
        <dbReference type="HAMAP-Rule" id="MF_00220"/>
    </source>
</evidence>
<dbReference type="PROSITE" id="PS00483">
    <property type="entry name" value="DIHYDROOROTASE_2"/>
    <property type="match status" value="1"/>
</dbReference>
<organism evidence="8 9">
    <name type="scientific">Candidatus Merdivicinus excrementipullorum</name>
    <dbReference type="NCBI Taxonomy" id="2840867"/>
    <lineage>
        <taxon>Bacteria</taxon>
        <taxon>Bacillati</taxon>
        <taxon>Bacillota</taxon>
        <taxon>Clostridia</taxon>
        <taxon>Eubacteriales</taxon>
        <taxon>Oscillospiraceae</taxon>
        <taxon>Oscillospiraceae incertae sedis</taxon>
        <taxon>Candidatus Merdivicinus</taxon>
    </lineage>
</organism>
<dbReference type="Proteomes" id="UP000824002">
    <property type="component" value="Unassembled WGS sequence"/>
</dbReference>
<evidence type="ECO:0000256" key="2">
    <source>
        <dbReference type="ARBA" id="ARBA00010286"/>
    </source>
</evidence>
<dbReference type="EMBL" id="DVJP01000015">
    <property type="protein sequence ID" value="HIS75446.1"/>
    <property type="molecule type" value="Genomic_DNA"/>
</dbReference>
<comment type="catalytic activity">
    <reaction evidence="6">
        <text>(S)-dihydroorotate + H2O = N-carbamoyl-L-aspartate + H(+)</text>
        <dbReference type="Rhea" id="RHEA:24296"/>
        <dbReference type="ChEBI" id="CHEBI:15377"/>
        <dbReference type="ChEBI" id="CHEBI:15378"/>
        <dbReference type="ChEBI" id="CHEBI:30864"/>
        <dbReference type="ChEBI" id="CHEBI:32814"/>
        <dbReference type="EC" id="3.5.2.3"/>
    </reaction>
</comment>
<comment type="pathway">
    <text evidence="6">Pyrimidine metabolism; UMP biosynthesis via de novo pathway; (S)-dihydroorotate from bicarbonate: step 3/3.</text>
</comment>
<dbReference type="Gene3D" id="2.30.40.10">
    <property type="entry name" value="Urease, subunit C, domain 1"/>
    <property type="match status" value="1"/>
</dbReference>
<dbReference type="GO" id="GO:0005737">
    <property type="term" value="C:cytoplasm"/>
    <property type="evidence" value="ECO:0007669"/>
    <property type="project" value="TreeGrafter"/>
</dbReference>
<dbReference type="AlphaFoldDB" id="A0A9D1FKF0"/>
<evidence type="ECO:0000313" key="9">
    <source>
        <dbReference type="Proteomes" id="UP000824002"/>
    </source>
</evidence>
<keyword evidence="4 6" id="KW-0378">Hydrolase</keyword>
<feature type="binding site" evidence="6">
    <location>
        <position position="310"/>
    </location>
    <ligand>
        <name>substrate</name>
    </ligand>
</feature>